<organism evidence="1 2">
    <name type="scientific">Blautia liquoris</name>
    <dbReference type="NCBI Taxonomy" id="2779518"/>
    <lineage>
        <taxon>Bacteria</taxon>
        <taxon>Bacillati</taxon>
        <taxon>Bacillota</taxon>
        <taxon>Clostridia</taxon>
        <taxon>Lachnospirales</taxon>
        <taxon>Lachnospiraceae</taxon>
        <taxon>Blautia</taxon>
    </lineage>
</organism>
<evidence type="ECO:0008006" key="3">
    <source>
        <dbReference type="Google" id="ProtNLM"/>
    </source>
</evidence>
<dbReference type="RefSeq" id="WP_193735120.1">
    <property type="nucleotide sequence ID" value="NZ_CP063304.1"/>
</dbReference>
<accession>A0A7M2RF39</accession>
<reference evidence="1 2" key="1">
    <citation type="submission" date="2020-10" db="EMBL/GenBank/DDBJ databases">
        <title>Blautia liquoris sp.nov., isolated from the mud in a fermentation cellar used for the production of Chinese strong-flavoured liquor.</title>
        <authorList>
            <person name="Lu L."/>
        </authorList>
    </citation>
    <scope>NUCLEOTIDE SEQUENCE [LARGE SCALE GENOMIC DNA]</scope>
    <source>
        <strain evidence="1 2">LZLJ-3</strain>
    </source>
</reference>
<dbReference type="Proteomes" id="UP000593601">
    <property type="component" value="Chromosome"/>
</dbReference>
<gene>
    <name evidence="1" type="ORF">INP51_12195</name>
</gene>
<sequence length="616" mass="70336">MKLDIKKDGKDHLICNGKKVVVRIVGIENGKDTIHFANGIVKIERNMQSPVNHMEIKMITYYQSSHTQIFPLSYDGNRWGTDHEYKGFTQNGVPYTFAYHRTAVPGGSSSVGFFSETNESVSTAVYGEEKPSASLYLENGAAVHRLIWPETEEPCVLMADGWGEAYYGKMYPADLFIGYLFIGDEKEEAWKQMLSYVFKKNDHILKMQFKAAKIWKMQCSYAKELYTEEDDGFCGFSIGFTRQKDRWEKRMEQKYEMGWCGQNISLAVSLLYDYQMNGDVRSKEIALKVLDSWSDMAKSDYGYPLTRYDDEEQKIDACNLGTGGMQFFEAYEMTKKLGFEKKVYLETALFICDFIIKRQRLDGGVGTIWDKEGMPLVIDGTAGDFLILPLIKAYAITKEDKYSIAAARAYSFYFREFDNNGYGVAGALDTCCIDKESIIPLLKGGIMMYEEMGFDKYLDMAEEAAWYLSGWQWHHTVPYDESSILHTLDYDTFGGTAVSTSHLHIDAFALCYVDDLLKLSKYKNNKEWERRALAIWCNGIQGISDGTLTVMGSEPRPVGSSDEGYLHTRWGSLSNHKDGWARPFGVSQWLVAWPGAFRLEVLRACENWNFLDGYLQ</sequence>
<dbReference type="EMBL" id="CP063304">
    <property type="protein sequence ID" value="QOV18758.1"/>
    <property type="molecule type" value="Genomic_DNA"/>
</dbReference>
<dbReference type="Gene3D" id="1.50.10.20">
    <property type="match status" value="1"/>
</dbReference>
<keyword evidence="2" id="KW-1185">Reference proteome</keyword>
<proteinExistence type="predicted"/>
<dbReference type="SUPFAM" id="SSF48208">
    <property type="entry name" value="Six-hairpin glycosidases"/>
    <property type="match status" value="1"/>
</dbReference>
<evidence type="ECO:0000313" key="1">
    <source>
        <dbReference type="EMBL" id="QOV18758.1"/>
    </source>
</evidence>
<dbReference type="GO" id="GO:0005975">
    <property type="term" value="P:carbohydrate metabolic process"/>
    <property type="evidence" value="ECO:0007669"/>
    <property type="project" value="InterPro"/>
</dbReference>
<dbReference type="AlphaFoldDB" id="A0A7M2RF39"/>
<dbReference type="InterPro" id="IPR008928">
    <property type="entry name" value="6-hairpin_glycosidase_sf"/>
</dbReference>
<evidence type="ECO:0000313" key="2">
    <source>
        <dbReference type="Proteomes" id="UP000593601"/>
    </source>
</evidence>
<protein>
    <recommendedName>
        <fullName evidence="3">Glycosyl hydrolase family 9</fullName>
    </recommendedName>
</protein>
<dbReference type="KEGG" id="bliq:INP51_12195"/>
<name>A0A7M2RF39_9FIRM</name>